<protein>
    <submittedName>
        <fullName evidence="1">Uncharacterized protein</fullName>
    </submittedName>
</protein>
<proteinExistence type="predicted"/>
<name>A0A1J5NVJ6_9ZZZZ</name>
<reference evidence="1" key="1">
    <citation type="submission" date="2016-10" db="EMBL/GenBank/DDBJ databases">
        <title>Sequence of Gallionella enrichment culture.</title>
        <authorList>
            <person name="Poehlein A."/>
            <person name="Muehling M."/>
            <person name="Daniel R."/>
        </authorList>
    </citation>
    <scope>NUCLEOTIDE SEQUENCE</scope>
</reference>
<dbReference type="EMBL" id="MLJW01009177">
    <property type="protein sequence ID" value="OIQ63241.1"/>
    <property type="molecule type" value="Genomic_DNA"/>
</dbReference>
<organism evidence="1">
    <name type="scientific">mine drainage metagenome</name>
    <dbReference type="NCBI Taxonomy" id="410659"/>
    <lineage>
        <taxon>unclassified sequences</taxon>
        <taxon>metagenomes</taxon>
        <taxon>ecological metagenomes</taxon>
    </lineage>
</organism>
<gene>
    <name evidence="1" type="ORF">GALL_552180</name>
</gene>
<sequence>MRVAAGLLDEDHLVDAGVLVLLHAADQLLRRADAVALGRRQLVAGAFEPVPHIGHARFVLAIDIEVPQREAEILEAFLAARHGLGFRFMHREPGRHRDVGVDAVADRHAFVRLDDVVVFACPFRGFLGIDEGEGQRADTVAGGGVDGLAVGTRHPDRRMRFLVWLGDHVARGHREKLALKPRIRRHRQHVGGLFGGFGPHRLFLRGVDVEPFQFAA</sequence>
<comment type="caution">
    <text evidence="1">The sequence shown here is derived from an EMBL/GenBank/DDBJ whole genome shotgun (WGS) entry which is preliminary data.</text>
</comment>
<evidence type="ECO:0000313" key="1">
    <source>
        <dbReference type="EMBL" id="OIQ63241.1"/>
    </source>
</evidence>
<dbReference type="AlphaFoldDB" id="A0A1J5NVJ6"/>
<accession>A0A1J5NVJ6</accession>